<dbReference type="Proteomes" id="UP000614469">
    <property type="component" value="Unassembled WGS sequence"/>
</dbReference>
<reference evidence="2 3" key="1">
    <citation type="submission" date="2020-08" db="EMBL/GenBank/DDBJ databases">
        <title>Bridging the membrane lipid divide: bacteria of the FCB group superphylum have the potential to synthesize archaeal ether lipids.</title>
        <authorList>
            <person name="Villanueva L."/>
            <person name="Von Meijenfeldt F.A.B."/>
            <person name="Westbye A.B."/>
            <person name="Yadav S."/>
            <person name="Hopmans E.C."/>
            <person name="Dutilh B.E."/>
            <person name="Sinninghe Damste J.S."/>
        </authorList>
    </citation>
    <scope>NUCLEOTIDE SEQUENCE [LARGE SCALE GENOMIC DNA]</scope>
    <source>
        <strain evidence="2">NIOZ-UU36</strain>
    </source>
</reference>
<feature type="domain" description="N-acetyltransferase" evidence="1">
    <location>
        <begin position="12"/>
        <end position="156"/>
    </location>
</feature>
<dbReference type="InterPro" id="IPR000182">
    <property type="entry name" value="GNAT_dom"/>
</dbReference>
<accession>A0A8J6NMA1</accession>
<comment type="caution">
    <text evidence="2">The sequence shown here is derived from an EMBL/GenBank/DDBJ whole genome shotgun (WGS) entry which is preliminary data.</text>
</comment>
<evidence type="ECO:0000313" key="3">
    <source>
        <dbReference type="Proteomes" id="UP000614469"/>
    </source>
</evidence>
<dbReference type="PANTHER" id="PTHR43415">
    <property type="entry name" value="SPERMIDINE N(1)-ACETYLTRANSFERASE"/>
    <property type="match status" value="1"/>
</dbReference>
<dbReference type="AlphaFoldDB" id="A0A8J6NMA1"/>
<name>A0A8J6NMA1_9CHLR</name>
<dbReference type="InterPro" id="IPR016181">
    <property type="entry name" value="Acyl_CoA_acyltransferase"/>
</dbReference>
<dbReference type="PANTHER" id="PTHR43415:SF3">
    <property type="entry name" value="GNAT-FAMILY ACETYLTRANSFERASE"/>
    <property type="match status" value="1"/>
</dbReference>
<evidence type="ECO:0000313" key="2">
    <source>
        <dbReference type="EMBL" id="MBC8335854.1"/>
    </source>
</evidence>
<proteinExistence type="predicted"/>
<organism evidence="2 3">
    <name type="scientific">Candidatus Desulfolinea nitratireducens</name>
    <dbReference type="NCBI Taxonomy" id="2841698"/>
    <lineage>
        <taxon>Bacteria</taxon>
        <taxon>Bacillati</taxon>
        <taxon>Chloroflexota</taxon>
        <taxon>Anaerolineae</taxon>
        <taxon>Anaerolineales</taxon>
        <taxon>Anaerolineales incertae sedis</taxon>
        <taxon>Candidatus Desulfolinea</taxon>
    </lineage>
</organism>
<gene>
    <name evidence="2" type="ORF">H8E29_11340</name>
</gene>
<protein>
    <submittedName>
        <fullName evidence="2">GNAT family N-acetyltransferase</fullName>
    </submittedName>
</protein>
<dbReference type="GO" id="GO:0016747">
    <property type="term" value="F:acyltransferase activity, transferring groups other than amino-acyl groups"/>
    <property type="evidence" value="ECO:0007669"/>
    <property type="project" value="InterPro"/>
</dbReference>
<dbReference type="Pfam" id="PF13302">
    <property type="entry name" value="Acetyltransf_3"/>
    <property type="match status" value="1"/>
</dbReference>
<dbReference type="Gene3D" id="3.40.630.30">
    <property type="match status" value="1"/>
</dbReference>
<sequence>MKNSSLFTSASICLTPIDAEDDAHALSAWTQDSCYIALSEETAPRPLSKAQAKEAINALIKEEDEKRNSFWFGIRPLNDKKLLGIIGFPWVDWSNGATSIAISMKDWVEYSRSSTREALALLQTYAFNEISMHRLGISIPAYNKILISTVQALGFEEEVRRRKTIFRFGCRWDNLHLGLLASNWINGEQND</sequence>
<dbReference type="EMBL" id="JACNJN010000125">
    <property type="protein sequence ID" value="MBC8335854.1"/>
    <property type="molecule type" value="Genomic_DNA"/>
</dbReference>
<dbReference type="SUPFAM" id="SSF55729">
    <property type="entry name" value="Acyl-CoA N-acyltransferases (Nat)"/>
    <property type="match status" value="1"/>
</dbReference>
<evidence type="ECO:0000259" key="1">
    <source>
        <dbReference type="Pfam" id="PF13302"/>
    </source>
</evidence>